<comment type="caution">
    <text evidence="6">The sequence shown here is derived from an EMBL/GenBank/DDBJ whole genome shotgun (WGS) entry which is preliminary data.</text>
</comment>
<dbReference type="InterPro" id="IPR023333">
    <property type="entry name" value="Proteasome_suB-type"/>
</dbReference>
<dbReference type="PANTHER" id="PTHR32194:SF10">
    <property type="entry name" value="PROTEASOME SUBUNIT BETA TYPE-3"/>
    <property type="match status" value="1"/>
</dbReference>
<dbReference type="GeneID" id="30027912"/>
<proteinExistence type="inferred from homology"/>
<dbReference type="GO" id="GO:0010499">
    <property type="term" value="P:proteasomal ubiquitin-independent protein catabolic process"/>
    <property type="evidence" value="ECO:0007669"/>
    <property type="project" value="UniProtKB-ARBA"/>
</dbReference>
<dbReference type="RefSeq" id="XP_018711112.1">
    <property type="nucleotide sequence ID" value="XM_018854936.1"/>
</dbReference>
<evidence type="ECO:0000256" key="2">
    <source>
        <dbReference type="ARBA" id="ARBA00022942"/>
    </source>
</evidence>
<dbReference type="GO" id="GO:0043161">
    <property type="term" value="P:proteasome-mediated ubiquitin-dependent protein catabolic process"/>
    <property type="evidence" value="ECO:0007669"/>
    <property type="project" value="InterPro"/>
</dbReference>
<dbReference type="FunFam" id="3.60.20.10:FF:000003">
    <property type="entry name" value="Proteasome subunit beta type-3"/>
    <property type="match status" value="1"/>
</dbReference>
<accession>A0A1A0H9B7</accession>
<evidence type="ECO:0000256" key="1">
    <source>
        <dbReference type="ARBA" id="ARBA00022490"/>
    </source>
</evidence>
<dbReference type="Gene3D" id="3.60.20.10">
    <property type="entry name" value="Glutamine Phosphoribosylpyrophosphate, subunit 1, domain 1"/>
    <property type="match status" value="1"/>
</dbReference>
<evidence type="ECO:0000256" key="3">
    <source>
        <dbReference type="ARBA" id="ARBA00023242"/>
    </source>
</evidence>
<organism evidence="6 7">
    <name type="scientific">Metschnikowia bicuspidata var. bicuspidata NRRL YB-4993</name>
    <dbReference type="NCBI Taxonomy" id="869754"/>
    <lineage>
        <taxon>Eukaryota</taxon>
        <taxon>Fungi</taxon>
        <taxon>Dikarya</taxon>
        <taxon>Ascomycota</taxon>
        <taxon>Saccharomycotina</taxon>
        <taxon>Pichiomycetes</taxon>
        <taxon>Metschnikowiaceae</taxon>
        <taxon>Metschnikowia</taxon>
    </lineage>
</organism>
<dbReference type="GO" id="GO:0005634">
    <property type="term" value="C:nucleus"/>
    <property type="evidence" value="ECO:0007669"/>
    <property type="project" value="UniProtKB-SubCell"/>
</dbReference>
<dbReference type="InterPro" id="IPR016050">
    <property type="entry name" value="Proteasome_bsu_CS"/>
</dbReference>
<reference evidence="6 7" key="1">
    <citation type="submission" date="2016-05" db="EMBL/GenBank/DDBJ databases">
        <title>Comparative genomics of biotechnologically important yeasts.</title>
        <authorList>
            <consortium name="DOE Joint Genome Institute"/>
            <person name="Riley R."/>
            <person name="Haridas S."/>
            <person name="Wolfe K.H."/>
            <person name="Lopes M.R."/>
            <person name="Hittinger C.T."/>
            <person name="Goker M."/>
            <person name="Salamov A."/>
            <person name="Wisecaver J."/>
            <person name="Long T.M."/>
            <person name="Aerts A.L."/>
            <person name="Barry K."/>
            <person name="Choi C."/>
            <person name="Clum A."/>
            <person name="Coughlan A.Y."/>
            <person name="Deshpande S."/>
            <person name="Douglass A.P."/>
            <person name="Hanson S.J."/>
            <person name="Klenk H.-P."/>
            <person name="LaButti K."/>
            <person name="Lapidus A."/>
            <person name="Lindquist E."/>
            <person name="Lipzen A."/>
            <person name="Meier-kolthoff J.P."/>
            <person name="Ohm R.A."/>
            <person name="Otillar R.P."/>
            <person name="Pangilinan J."/>
            <person name="Peng Y."/>
            <person name="Rokas A."/>
            <person name="Rosa C.A."/>
            <person name="Scheuner C."/>
            <person name="Sibirny A.A."/>
            <person name="Slot J.C."/>
            <person name="Stielow J.B."/>
            <person name="Sun H."/>
            <person name="Kurtzman C.P."/>
            <person name="Blackwell M."/>
            <person name="Grigoriev I.V."/>
            <person name="Jeffries T.W."/>
        </authorList>
    </citation>
    <scope>NUCLEOTIDE SEQUENCE [LARGE SCALE GENOMIC DNA]</scope>
    <source>
        <strain evidence="6 7">NRRL YB-4993</strain>
    </source>
</reference>
<dbReference type="PROSITE" id="PS00854">
    <property type="entry name" value="PROTEASOME_BETA_1"/>
    <property type="match status" value="1"/>
</dbReference>
<dbReference type="CDD" id="cd03759">
    <property type="entry name" value="proteasome_beta_type_3"/>
    <property type="match status" value="1"/>
</dbReference>
<dbReference type="STRING" id="869754.A0A1A0H9B7"/>
<evidence type="ECO:0000313" key="7">
    <source>
        <dbReference type="Proteomes" id="UP000092555"/>
    </source>
</evidence>
<dbReference type="PROSITE" id="PS51476">
    <property type="entry name" value="PROTEASOME_BETA_2"/>
    <property type="match status" value="1"/>
</dbReference>
<name>A0A1A0H9B7_9ASCO</name>
<dbReference type="Proteomes" id="UP000092555">
    <property type="component" value="Unassembled WGS sequence"/>
</dbReference>
<protein>
    <recommendedName>
        <fullName evidence="5">Proteasome subunit beta</fullName>
    </recommendedName>
</protein>
<evidence type="ECO:0000256" key="5">
    <source>
        <dbReference type="RuleBase" id="RU004203"/>
    </source>
</evidence>
<dbReference type="InterPro" id="IPR033811">
    <property type="entry name" value="Proteasome_beta_3"/>
</dbReference>
<keyword evidence="1 5" id="KW-0963">Cytoplasm</keyword>
<keyword evidence="6" id="KW-0378">Hydrolase</keyword>
<keyword evidence="2 5" id="KW-0647">Proteasome</keyword>
<dbReference type="GO" id="GO:0005737">
    <property type="term" value="C:cytoplasm"/>
    <property type="evidence" value="ECO:0007669"/>
    <property type="project" value="UniProtKB-SubCell"/>
</dbReference>
<dbReference type="Pfam" id="PF00227">
    <property type="entry name" value="Proteasome"/>
    <property type="match status" value="1"/>
</dbReference>
<dbReference type="PANTHER" id="PTHR32194">
    <property type="entry name" value="METALLOPROTEASE TLDD"/>
    <property type="match status" value="1"/>
</dbReference>
<comment type="function">
    <text evidence="5">Component of the proteasome, a multicatalytic proteinase complex which is characterized by its ability to cleave peptides with Arg, Phe, Tyr, Leu, and Glu adjacent to the leaving group at neutral or slightly basic pH. The proteasome has an ATP-dependent proteolytic activity.</text>
</comment>
<sequence>MSDPSSINGGSAVAMVGKECIAIACDLRLGNQSLGLANNFEKVFQFGDKTFLGLTGLASDVLTLKEDFRLKHNLYKLREEREIEPKTLANLVSSSLYEKRFGPYFIGPIVAGLESKTNKPFICGFDLIGCIDFAKDFIVSGTASDQLYGMCESLYEPDLEPEDLFETISQALLNAVDRDALSGWGAVVYVVTKDKVVKRVLKTRQD</sequence>
<dbReference type="AlphaFoldDB" id="A0A1A0H9B7"/>
<evidence type="ECO:0000313" key="6">
    <source>
        <dbReference type="EMBL" id="OBA20590.1"/>
    </source>
</evidence>
<gene>
    <name evidence="6" type="ORF">METBIDRAFT_201116</name>
</gene>
<keyword evidence="7" id="KW-1185">Reference proteome</keyword>
<dbReference type="GO" id="GO:0019774">
    <property type="term" value="C:proteasome core complex, beta-subunit complex"/>
    <property type="evidence" value="ECO:0007669"/>
    <property type="project" value="InterPro"/>
</dbReference>
<dbReference type="GO" id="GO:0016787">
    <property type="term" value="F:hydrolase activity"/>
    <property type="evidence" value="ECO:0007669"/>
    <property type="project" value="UniProtKB-KW"/>
</dbReference>
<dbReference type="InterPro" id="IPR001353">
    <property type="entry name" value="Proteasome_sua/b"/>
</dbReference>
<keyword evidence="3 5" id="KW-0539">Nucleus</keyword>
<comment type="subunit">
    <text evidence="5">Component of the proteasome complex.</text>
</comment>
<comment type="subunit">
    <text evidence="4">The 26S proteasome consists of a 20S proteasome core and two 19S regulatory subunits. The 20S proteasome core is composed of 28 subunits that are arranged in four stacked rings, resulting in a barrel-shaped structure. The two end rings are each formed by seven alpha subunits, and the two central rings are each formed by seven beta subunits. The catalytic chamber with the active sites is on the inside of the barrel.</text>
</comment>
<dbReference type="InterPro" id="IPR029055">
    <property type="entry name" value="Ntn_hydrolases_N"/>
</dbReference>
<dbReference type="OrthoDB" id="204949at2759"/>
<dbReference type="EMBL" id="LXTC01000004">
    <property type="protein sequence ID" value="OBA20590.1"/>
    <property type="molecule type" value="Genomic_DNA"/>
</dbReference>
<evidence type="ECO:0000256" key="4">
    <source>
        <dbReference type="ARBA" id="ARBA00026071"/>
    </source>
</evidence>
<comment type="similarity">
    <text evidence="5">Belongs to the peptidase T1B family.</text>
</comment>
<dbReference type="SUPFAM" id="SSF56235">
    <property type="entry name" value="N-terminal nucleophile aminohydrolases (Ntn hydrolases)"/>
    <property type="match status" value="1"/>
</dbReference>
<comment type="subcellular location">
    <subcellularLocation>
        <location evidence="5">Cytoplasm</location>
    </subcellularLocation>
    <subcellularLocation>
        <location evidence="5">Nucleus</location>
    </subcellularLocation>
</comment>